<comment type="caution">
    <text evidence="1">The sequence shown here is derived from an EMBL/GenBank/DDBJ whole genome shotgun (WGS) entry which is preliminary data.</text>
</comment>
<name>A0A0F9FZT6_9ZZZZ</name>
<protein>
    <submittedName>
        <fullName evidence="1">Uncharacterized protein</fullName>
    </submittedName>
</protein>
<feature type="non-terminal residue" evidence="1">
    <location>
        <position position="223"/>
    </location>
</feature>
<sequence length="223" mass="27337">MVIKMTNNNKNKKIQDFEYELRSYNKFGKKELFKTFFDLNLRNSNLKDFIDEQYSAKQYSFDLLFGKEHQREDLDYVMDIFEINFKTPITLRNKIIKFMKKSNISLIPIDNFSITLYCDGKAKLNDNYLNIFKIQDYLRNLKKERFECKVIFMPPENNNEELLEVNHNDFKKYYFQKKNPVKMKQEEIDEFIKLIDVCQQRELTKEESEKYDFFKLEERKERC</sequence>
<evidence type="ECO:0000313" key="1">
    <source>
        <dbReference type="EMBL" id="KKL62845.1"/>
    </source>
</evidence>
<gene>
    <name evidence="1" type="ORF">LCGC14_2181160</name>
</gene>
<dbReference type="AlphaFoldDB" id="A0A0F9FZT6"/>
<dbReference type="EMBL" id="LAZR01028363">
    <property type="protein sequence ID" value="KKL62845.1"/>
    <property type="molecule type" value="Genomic_DNA"/>
</dbReference>
<proteinExistence type="predicted"/>
<accession>A0A0F9FZT6</accession>
<reference evidence="1" key="1">
    <citation type="journal article" date="2015" name="Nature">
        <title>Complex archaea that bridge the gap between prokaryotes and eukaryotes.</title>
        <authorList>
            <person name="Spang A."/>
            <person name="Saw J.H."/>
            <person name="Jorgensen S.L."/>
            <person name="Zaremba-Niedzwiedzka K."/>
            <person name="Martijn J."/>
            <person name="Lind A.E."/>
            <person name="van Eijk R."/>
            <person name="Schleper C."/>
            <person name="Guy L."/>
            <person name="Ettema T.J."/>
        </authorList>
    </citation>
    <scope>NUCLEOTIDE SEQUENCE</scope>
</reference>
<organism evidence="1">
    <name type="scientific">marine sediment metagenome</name>
    <dbReference type="NCBI Taxonomy" id="412755"/>
    <lineage>
        <taxon>unclassified sequences</taxon>
        <taxon>metagenomes</taxon>
        <taxon>ecological metagenomes</taxon>
    </lineage>
</organism>